<reference evidence="7 8" key="1">
    <citation type="submission" date="2023-10" db="EMBL/GenBank/DDBJ databases">
        <title>Glaciecola aquimarina strain GGW-M5 nov., isolated from a coastal seawater.</title>
        <authorList>
            <person name="Bayburt H."/>
            <person name="Kim J.M."/>
            <person name="Choi B.J."/>
            <person name="Jeon C.O."/>
        </authorList>
    </citation>
    <scope>NUCLEOTIDE SEQUENCE [LARGE SCALE GENOMIC DNA]</scope>
    <source>
        <strain evidence="7 8">KCTC 32108</strain>
    </source>
</reference>
<dbReference type="PANTHER" id="PTHR11070:SF23">
    <property type="entry name" value="RECBCD ENZYME SUBUNIT RECB"/>
    <property type="match status" value="1"/>
</dbReference>
<dbReference type="EMBL" id="JAWDIO010000002">
    <property type="protein sequence ID" value="MDU0355262.1"/>
    <property type="molecule type" value="Genomic_DNA"/>
</dbReference>
<dbReference type="RefSeq" id="WP_316026809.1">
    <property type="nucleotide sequence ID" value="NZ_JAWDIO010000002.1"/>
</dbReference>
<protein>
    <submittedName>
        <fullName evidence="7">UvrD-helicase domain-containing protein</fullName>
    </submittedName>
</protein>
<gene>
    <name evidence="7" type="ORF">RS130_16325</name>
</gene>
<evidence type="ECO:0000256" key="2">
    <source>
        <dbReference type="ARBA" id="ARBA00022801"/>
    </source>
</evidence>
<dbReference type="PANTHER" id="PTHR11070">
    <property type="entry name" value="UVRD / RECB / PCRA DNA HELICASE FAMILY MEMBER"/>
    <property type="match status" value="1"/>
</dbReference>
<name>A0ABU3SZ59_9ALTE</name>
<keyword evidence="2 5" id="KW-0378">Hydrolase</keyword>
<evidence type="ECO:0000256" key="5">
    <source>
        <dbReference type="PROSITE-ProRule" id="PRU00560"/>
    </source>
</evidence>
<dbReference type="Gene3D" id="3.40.50.300">
    <property type="entry name" value="P-loop containing nucleotide triphosphate hydrolases"/>
    <property type="match status" value="2"/>
</dbReference>
<dbReference type="Gene3D" id="1.10.3170.10">
    <property type="entry name" value="Recbcd, chain B, domain 2"/>
    <property type="match status" value="1"/>
</dbReference>
<evidence type="ECO:0000256" key="4">
    <source>
        <dbReference type="ARBA" id="ARBA00022840"/>
    </source>
</evidence>
<dbReference type="SUPFAM" id="SSF52540">
    <property type="entry name" value="P-loop containing nucleoside triphosphate hydrolases"/>
    <property type="match status" value="1"/>
</dbReference>
<evidence type="ECO:0000313" key="7">
    <source>
        <dbReference type="EMBL" id="MDU0355262.1"/>
    </source>
</evidence>
<feature type="domain" description="UvrD-like helicase ATP-binding" evidence="6">
    <location>
        <begin position="14"/>
        <end position="461"/>
    </location>
</feature>
<keyword evidence="8" id="KW-1185">Reference proteome</keyword>
<evidence type="ECO:0000259" key="6">
    <source>
        <dbReference type="PROSITE" id="PS51198"/>
    </source>
</evidence>
<evidence type="ECO:0000313" key="8">
    <source>
        <dbReference type="Proteomes" id="UP001247805"/>
    </source>
</evidence>
<keyword evidence="4 5" id="KW-0067">ATP-binding</keyword>
<accession>A0ABU3SZ59</accession>
<proteinExistence type="predicted"/>
<sequence length="587" mass="66353">MTELSQQHSNKSVLEGMQPLVPLTFPLLGSSLIEASAGTGKTYTIVNLYLRLLLGHECQPLGVEQILVVTFTNAATAELRERIRQRLRQAYLDFFAKHSDDPFIQSLIEQSSNLEQDCQRLALASKQMDEAAVYTIHGFCQKALTEHAFESGALYDQGFILDESEWVQIAVEDYWRKYMVPLAKPVLQLVLKIWAKPEVLLKSIQNFIHRQAQIHKELSVRDCIDLIDQYQTLVIQVKSWWLNKQVSEQLAKANLNGRAKLSRLSFLQQMDDFCRSDLLQMPKELGSWDDLVPEKVVKAAKKGSADLSHLDFRQFELCVQSLENCQNAIKVSFSQQAIEVVRDNLQSQKQRLQMLSPDDLLSGLQGALSAEENTLASAIRHTYPAALIDEFQDTDPVQFEVFSRIYSADEEAQQQSCWIMIGDPKQAIYAFRGADIYTYIEAKKRIPPSRHFTLATNWRSAANLVEAINHLFVCSSKGFLFEDNIPFYPVAAGRDFNSAEHSGLRINGSTVPSLHFEHFCSDTDPVVSEKDAQPILAQSMANQICEWLTLAKTAQAQINGKPVKAGIVVCWYEIATKPVSSRMRCQL</sequence>
<evidence type="ECO:0000256" key="3">
    <source>
        <dbReference type="ARBA" id="ARBA00022806"/>
    </source>
</evidence>
<dbReference type="InterPro" id="IPR014016">
    <property type="entry name" value="UvrD-like_ATP-bd"/>
</dbReference>
<keyword evidence="1 5" id="KW-0547">Nucleotide-binding</keyword>
<comment type="caution">
    <text evidence="7">The sequence shown here is derived from an EMBL/GenBank/DDBJ whole genome shotgun (WGS) entry which is preliminary data.</text>
</comment>
<organism evidence="7 8">
    <name type="scientific">Paraglaciecola aquimarina</name>
    <dbReference type="NCBI Taxonomy" id="1235557"/>
    <lineage>
        <taxon>Bacteria</taxon>
        <taxon>Pseudomonadati</taxon>
        <taxon>Pseudomonadota</taxon>
        <taxon>Gammaproteobacteria</taxon>
        <taxon>Alteromonadales</taxon>
        <taxon>Alteromonadaceae</taxon>
        <taxon>Paraglaciecola</taxon>
    </lineage>
</organism>
<dbReference type="InterPro" id="IPR027417">
    <property type="entry name" value="P-loop_NTPase"/>
</dbReference>
<feature type="binding site" evidence="5">
    <location>
        <begin position="35"/>
        <end position="42"/>
    </location>
    <ligand>
        <name>ATP</name>
        <dbReference type="ChEBI" id="CHEBI:30616"/>
    </ligand>
</feature>
<evidence type="ECO:0000256" key="1">
    <source>
        <dbReference type="ARBA" id="ARBA00022741"/>
    </source>
</evidence>
<dbReference type="Proteomes" id="UP001247805">
    <property type="component" value="Unassembled WGS sequence"/>
</dbReference>
<keyword evidence="3 5" id="KW-0347">Helicase</keyword>
<dbReference type="PROSITE" id="PS51198">
    <property type="entry name" value="UVRD_HELICASE_ATP_BIND"/>
    <property type="match status" value="1"/>
</dbReference>
<dbReference type="InterPro" id="IPR000212">
    <property type="entry name" value="DNA_helicase_UvrD/REP"/>
</dbReference>
<dbReference type="Pfam" id="PF00580">
    <property type="entry name" value="UvrD-helicase"/>
    <property type="match status" value="1"/>
</dbReference>